<sequence>MAAPDRYSSAVTRLRELEEELRTAGAVTPADPQVSDAVARALAAAGPGRDVQIRVNQSRHTTTTKTVYETETPGMAGLDPEKIRELHQQMLESLTSGAPDSATETGTTQKKETAEEGFTNEDGSVVVSKKMTRVVTTTKTTLPEIPIQKFTMARDACPTVWSVDSSF</sequence>
<evidence type="ECO:0000256" key="1">
    <source>
        <dbReference type="SAM" id="MobiDB-lite"/>
    </source>
</evidence>
<gene>
    <name evidence="2" type="ORF">NBR_LOCUS13496</name>
</gene>
<accession>A0A0N4YAQ8</accession>
<dbReference type="STRING" id="27835.A0A0N4YAQ8"/>
<feature type="region of interest" description="Disordered" evidence="1">
    <location>
        <begin position="92"/>
        <end position="124"/>
    </location>
</feature>
<evidence type="ECO:0000313" key="3">
    <source>
        <dbReference type="Proteomes" id="UP000271162"/>
    </source>
</evidence>
<dbReference type="Proteomes" id="UP000271162">
    <property type="component" value="Unassembled WGS sequence"/>
</dbReference>
<organism evidence="4">
    <name type="scientific">Nippostrongylus brasiliensis</name>
    <name type="common">Rat hookworm</name>
    <dbReference type="NCBI Taxonomy" id="27835"/>
    <lineage>
        <taxon>Eukaryota</taxon>
        <taxon>Metazoa</taxon>
        <taxon>Ecdysozoa</taxon>
        <taxon>Nematoda</taxon>
        <taxon>Chromadorea</taxon>
        <taxon>Rhabditida</taxon>
        <taxon>Rhabditina</taxon>
        <taxon>Rhabditomorpha</taxon>
        <taxon>Strongyloidea</taxon>
        <taxon>Heligmosomidae</taxon>
        <taxon>Nippostrongylus</taxon>
    </lineage>
</organism>
<dbReference type="WBParaSite" id="NBR_0001349501-mRNA-1">
    <property type="protein sequence ID" value="NBR_0001349501-mRNA-1"/>
    <property type="gene ID" value="NBR_0001349501"/>
</dbReference>
<evidence type="ECO:0000313" key="4">
    <source>
        <dbReference type="WBParaSite" id="NBR_0001349501-mRNA-1"/>
    </source>
</evidence>
<proteinExistence type="predicted"/>
<dbReference type="EMBL" id="UYSL01021060">
    <property type="protein sequence ID" value="VDL77085.1"/>
    <property type="molecule type" value="Genomic_DNA"/>
</dbReference>
<keyword evidence="3" id="KW-1185">Reference proteome</keyword>
<feature type="compositionally biased region" description="Polar residues" evidence="1">
    <location>
        <begin position="92"/>
        <end position="108"/>
    </location>
</feature>
<dbReference type="AlphaFoldDB" id="A0A0N4YAQ8"/>
<reference evidence="2 3" key="2">
    <citation type="submission" date="2018-11" db="EMBL/GenBank/DDBJ databases">
        <authorList>
            <consortium name="Pathogen Informatics"/>
        </authorList>
    </citation>
    <scope>NUCLEOTIDE SEQUENCE [LARGE SCALE GENOMIC DNA]</scope>
</reference>
<reference evidence="4" key="1">
    <citation type="submission" date="2017-02" db="UniProtKB">
        <authorList>
            <consortium name="WormBaseParasite"/>
        </authorList>
    </citation>
    <scope>IDENTIFICATION</scope>
</reference>
<dbReference type="OMA" id="HREMDHS"/>
<evidence type="ECO:0000313" key="2">
    <source>
        <dbReference type="EMBL" id="VDL77085.1"/>
    </source>
</evidence>
<name>A0A0N4YAQ8_NIPBR</name>
<protein>
    <submittedName>
        <fullName evidence="2 4">Uncharacterized protein</fullName>
    </submittedName>
</protein>